<proteinExistence type="predicted"/>
<feature type="chain" id="PRO_5046661630" description="Outer membrane protein beta-barrel domain-containing protein" evidence="1">
    <location>
        <begin position="21"/>
        <end position="205"/>
    </location>
</feature>
<evidence type="ECO:0000256" key="1">
    <source>
        <dbReference type="SAM" id="SignalP"/>
    </source>
</evidence>
<reference evidence="3" key="2">
    <citation type="submission" date="2023-07" db="EMBL/GenBank/DDBJ databases">
        <title>Genome of Winogradskyella sp. E313.</title>
        <authorList>
            <person name="Zhou Y."/>
        </authorList>
    </citation>
    <scope>NUCLEOTIDE SEQUENCE [LARGE SCALE GENOMIC DNA]</scope>
    <source>
        <strain evidence="3">E313</strain>
    </source>
</reference>
<evidence type="ECO:0008006" key="4">
    <source>
        <dbReference type="Google" id="ProtNLM"/>
    </source>
</evidence>
<dbReference type="EMBL" id="JAFMPT010000023">
    <property type="protein sequence ID" value="MCC1485456.1"/>
    <property type="molecule type" value="Genomic_DNA"/>
</dbReference>
<dbReference type="Proteomes" id="UP000778797">
    <property type="component" value="Unassembled WGS sequence"/>
</dbReference>
<gene>
    <name evidence="2" type="ORF">J1C55_12695</name>
</gene>
<keyword evidence="3" id="KW-1185">Reference proteome</keyword>
<feature type="signal peptide" evidence="1">
    <location>
        <begin position="1"/>
        <end position="20"/>
    </location>
</feature>
<keyword evidence="1" id="KW-0732">Signal</keyword>
<evidence type="ECO:0000313" key="3">
    <source>
        <dbReference type="Proteomes" id="UP000778797"/>
    </source>
</evidence>
<name>A0ABS8ERD7_9FLAO</name>
<comment type="caution">
    <text evidence="2">The sequence shown here is derived from an EMBL/GenBank/DDBJ whole genome shotgun (WGS) entry which is preliminary data.</text>
</comment>
<protein>
    <recommendedName>
        <fullName evidence="4">Outer membrane protein beta-barrel domain-containing protein</fullName>
    </recommendedName>
</protein>
<dbReference type="RefSeq" id="WP_227477948.1">
    <property type="nucleotide sequence ID" value="NZ_JAFMPT010000023.1"/>
</dbReference>
<reference evidence="3" key="1">
    <citation type="submission" date="2021-03" db="EMBL/GenBank/DDBJ databases">
        <title>Genome of Cognatishimia sp. F0-27.</title>
        <authorList>
            <person name="Ping X."/>
        </authorList>
    </citation>
    <scope>NUCLEOTIDE SEQUENCE [LARGE SCALE GENOMIC DNA]</scope>
    <source>
        <strain evidence="3">E313</strain>
    </source>
</reference>
<sequence>MKKNLCLFLLLILNYEVVLSQDNKENPIIYLDVLLGGGGNQEVSGINFGTSINYQSNTNLFTYRMQYVSEKKEDPNFLEAILVIPYFLGGDSLNEYALLYGKRFIFNGHALSVSAGLSTNLIKYSKTDNDDIVLKRDNYLAIPFEINFHFFKTIKRRYRMFYRLISIGKSTGFGRSIGVKLYGSFGKFNYVGLGLNFGLGWHKVY</sequence>
<accession>A0ABS8ERD7</accession>
<evidence type="ECO:0000313" key="2">
    <source>
        <dbReference type="EMBL" id="MCC1485456.1"/>
    </source>
</evidence>
<organism evidence="2 3">
    <name type="scientific">Winogradskyella immobilis</name>
    <dbReference type="NCBI Taxonomy" id="2816852"/>
    <lineage>
        <taxon>Bacteria</taxon>
        <taxon>Pseudomonadati</taxon>
        <taxon>Bacteroidota</taxon>
        <taxon>Flavobacteriia</taxon>
        <taxon>Flavobacteriales</taxon>
        <taxon>Flavobacteriaceae</taxon>
        <taxon>Winogradskyella</taxon>
    </lineage>
</organism>